<gene>
    <name evidence="2" type="ORF">EYF80_057378</name>
</gene>
<reference evidence="2 3" key="1">
    <citation type="submission" date="2019-03" db="EMBL/GenBank/DDBJ databases">
        <title>First draft genome of Liparis tanakae, snailfish: a comprehensive survey of snailfish specific genes.</title>
        <authorList>
            <person name="Kim W."/>
            <person name="Song I."/>
            <person name="Jeong J.-H."/>
            <person name="Kim D."/>
            <person name="Kim S."/>
            <person name="Ryu S."/>
            <person name="Song J.Y."/>
            <person name="Lee S.K."/>
        </authorList>
    </citation>
    <scope>NUCLEOTIDE SEQUENCE [LARGE SCALE GENOMIC DNA]</scope>
    <source>
        <tissue evidence="2">Muscle</tissue>
    </source>
</reference>
<keyword evidence="3" id="KW-1185">Reference proteome</keyword>
<sequence length="129" mass="14469">MYSICLTLQKRALTPTREPCPAGGLNPAPRSREALCFEAEPLESAELVVIGLVAHDRRLKAEVSSDTQTRARGGRGAGRSGLRCSPSSGLRRTRMYSLSFTRRHFPPSNCDYHERRAILRQRPSCWEKV</sequence>
<comment type="caution">
    <text evidence="2">The sequence shown here is derived from an EMBL/GenBank/DDBJ whole genome shotgun (WGS) entry which is preliminary data.</text>
</comment>
<evidence type="ECO:0000256" key="1">
    <source>
        <dbReference type="SAM" id="MobiDB-lite"/>
    </source>
</evidence>
<feature type="region of interest" description="Disordered" evidence="1">
    <location>
        <begin position="63"/>
        <end position="90"/>
    </location>
</feature>
<dbReference type="AlphaFoldDB" id="A0A4Z2EUM1"/>
<proteinExistence type="predicted"/>
<dbReference type="Proteomes" id="UP000314294">
    <property type="component" value="Unassembled WGS sequence"/>
</dbReference>
<evidence type="ECO:0000313" key="3">
    <source>
        <dbReference type="Proteomes" id="UP000314294"/>
    </source>
</evidence>
<evidence type="ECO:0000313" key="2">
    <source>
        <dbReference type="EMBL" id="TNN32463.1"/>
    </source>
</evidence>
<organism evidence="2 3">
    <name type="scientific">Liparis tanakae</name>
    <name type="common">Tanaka's snailfish</name>
    <dbReference type="NCBI Taxonomy" id="230148"/>
    <lineage>
        <taxon>Eukaryota</taxon>
        <taxon>Metazoa</taxon>
        <taxon>Chordata</taxon>
        <taxon>Craniata</taxon>
        <taxon>Vertebrata</taxon>
        <taxon>Euteleostomi</taxon>
        <taxon>Actinopterygii</taxon>
        <taxon>Neopterygii</taxon>
        <taxon>Teleostei</taxon>
        <taxon>Neoteleostei</taxon>
        <taxon>Acanthomorphata</taxon>
        <taxon>Eupercaria</taxon>
        <taxon>Perciformes</taxon>
        <taxon>Cottioidei</taxon>
        <taxon>Cottales</taxon>
        <taxon>Liparidae</taxon>
        <taxon>Liparis</taxon>
    </lineage>
</organism>
<dbReference type="EMBL" id="SRLO01002688">
    <property type="protein sequence ID" value="TNN32463.1"/>
    <property type="molecule type" value="Genomic_DNA"/>
</dbReference>
<protein>
    <submittedName>
        <fullName evidence="2">Uncharacterized protein</fullName>
    </submittedName>
</protein>
<name>A0A4Z2EUM1_9TELE</name>
<accession>A0A4Z2EUM1</accession>